<dbReference type="GO" id="GO:0030246">
    <property type="term" value="F:carbohydrate binding"/>
    <property type="evidence" value="ECO:0007669"/>
    <property type="project" value="InterPro"/>
</dbReference>
<dbReference type="EMBL" id="CP000473">
    <property type="protein sequence ID" value="ABJ83970.1"/>
    <property type="molecule type" value="Genomic_DNA"/>
</dbReference>
<evidence type="ECO:0000256" key="7">
    <source>
        <dbReference type="ARBA" id="ARBA00023136"/>
    </source>
</evidence>
<dbReference type="PANTHER" id="PTHR13460:SF0">
    <property type="entry name" value="MALECTIN"/>
    <property type="match status" value="1"/>
</dbReference>
<evidence type="ECO:0000256" key="1">
    <source>
        <dbReference type="ARBA" id="ARBA00004115"/>
    </source>
</evidence>
<organism evidence="11">
    <name type="scientific">Solibacter usitatus (strain Ellin6076)</name>
    <dbReference type="NCBI Taxonomy" id="234267"/>
    <lineage>
        <taxon>Bacteria</taxon>
        <taxon>Pseudomonadati</taxon>
        <taxon>Acidobacteriota</taxon>
        <taxon>Terriglobia</taxon>
        <taxon>Bryobacterales</taxon>
        <taxon>Solibacteraceae</taxon>
        <taxon>Candidatus Solibacter</taxon>
    </lineage>
</organism>
<dbReference type="Gene3D" id="2.60.120.430">
    <property type="entry name" value="Galactose-binding lectin"/>
    <property type="match status" value="2"/>
</dbReference>
<feature type="domain" description="Malectin" evidence="10">
    <location>
        <begin position="370"/>
        <end position="493"/>
    </location>
</feature>
<feature type="domain" description="Malectin" evidence="10">
    <location>
        <begin position="212"/>
        <end position="327"/>
    </location>
</feature>
<keyword evidence="8" id="KW-0325">Glycoprotein</keyword>
<dbReference type="PANTHER" id="PTHR13460">
    <property type="match status" value="1"/>
</dbReference>
<protein>
    <recommendedName>
        <fullName evidence="10">Malectin domain-containing protein</fullName>
    </recommendedName>
</protein>
<dbReference type="KEGG" id="sus:Acid_2986"/>
<dbReference type="InterPro" id="IPR039155">
    <property type="entry name" value="MLEC"/>
</dbReference>
<dbReference type="STRING" id="234267.Acid_2986"/>
<dbReference type="HOGENOM" id="CLU_514712_0_0_0"/>
<keyword evidence="9" id="KW-0119">Carbohydrate metabolism</keyword>
<dbReference type="Pfam" id="PF11721">
    <property type="entry name" value="Malectin"/>
    <property type="match status" value="2"/>
</dbReference>
<dbReference type="InterPro" id="IPR021720">
    <property type="entry name" value="Malectin_dom"/>
</dbReference>
<proteinExistence type="inferred from homology"/>
<evidence type="ECO:0000256" key="3">
    <source>
        <dbReference type="ARBA" id="ARBA00022692"/>
    </source>
</evidence>
<evidence type="ECO:0000256" key="2">
    <source>
        <dbReference type="ARBA" id="ARBA00009141"/>
    </source>
</evidence>
<dbReference type="AlphaFoldDB" id="Q01NB6"/>
<evidence type="ECO:0000256" key="6">
    <source>
        <dbReference type="ARBA" id="ARBA00022989"/>
    </source>
</evidence>
<dbReference type="InParanoid" id="Q01NB6"/>
<keyword evidence="6" id="KW-1133">Transmembrane helix</keyword>
<comment type="subcellular location">
    <subcellularLocation>
        <location evidence="1">Endoplasmic reticulum membrane</location>
        <topology evidence="1">Single-pass type I membrane protein</topology>
    </subcellularLocation>
</comment>
<evidence type="ECO:0000256" key="9">
    <source>
        <dbReference type="ARBA" id="ARBA00023277"/>
    </source>
</evidence>
<gene>
    <name evidence="11" type="ordered locus">Acid_2986</name>
</gene>
<keyword evidence="3" id="KW-0812">Transmembrane</keyword>
<evidence type="ECO:0000259" key="10">
    <source>
        <dbReference type="Pfam" id="PF11721"/>
    </source>
</evidence>
<keyword evidence="5" id="KW-0256">Endoplasmic reticulum</keyword>
<evidence type="ECO:0000313" key="11">
    <source>
        <dbReference type="EMBL" id="ABJ83970.1"/>
    </source>
</evidence>
<accession>Q01NB6</accession>
<evidence type="ECO:0000256" key="4">
    <source>
        <dbReference type="ARBA" id="ARBA00022729"/>
    </source>
</evidence>
<dbReference type="CAZy" id="CBM57">
    <property type="family name" value="Carbohydrate-Binding Module Family 57"/>
</dbReference>
<keyword evidence="4" id="KW-0732">Signal</keyword>
<keyword evidence="7" id="KW-0472">Membrane</keyword>
<reference evidence="11" key="1">
    <citation type="submission" date="2006-10" db="EMBL/GenBank/DDBJ databases">
        <title>Complete sequence of Solibacter usitatus Ellin6076.</title>
        <authorList>
            <consortium name="US DOE Joint Genome Institute"/>
            <person name="Copeland A."/>
            <person name="Lucas S."/>
            <person name="Lapidus A."/>
            <person name="Barry K."/>
            <person name="Detter J.C."/>
            <person name="Glavina del Rio T."/>
            <person name="Hammon N."/>
            <person name="Israni S."/>
            <person name="Dalin E."/>
            <person name="Tice H."/>
            <person name="Pitluck S."/>
            <person name="Thompson L.S."/>
            <person name="Brettin T."/>
            <person name="Bruce D."/>
            <person name="Han C."/>
            <person name="Tapia R."/>
            <person name="Gilna P."/>
            <person name="Schmutz J."/>
            <person name="Larimer F."/>
            <person name="Land M."/>
            <person name="Hauser L."/>
            <person name="Kyrpides N."/>
            <person name="Mikhailova N."/>
            <person name="Janssen P.H."/>
            <person name="Kuske C.R."/>
            <person name="Richardson P."/>
        </authorList>
    </citation>
    <scope>NUCLEOTIDE SEQUENCE</scope>
    <source>
        <strain evidence="11">Ellin6076</strain>
    </source>
</reference>
<dbReference type="eggNOG" id="COG0745">
    <property type="taxonomic scope" value="Bacteria"/>
</dbReference>
<name>Q01NB6_SOLUE</name>
<comment type="similarity">
    <text evidence="2">Belongs to the malectin family.</text>
</comment>
<evidence type="ECO:0000256" key="8">
    <source>
        <dbReference type="ARBA" id="ARBA00023180"/>
    </source>
</evidence>
<evidence type="ECO:0000256" key="5">
    <source>
        <dbReference type="ARBA" id="ARBA00022824"/>
    </source>
</evidence>
<dbReference type="GO" id="GO:0016020">
    <property type="term" value="C:membrane"/>
    <property type="evidence" value="ECO:0007669"/>
    <property type="project" value="TreeGrafter"/>
</dbReference>
<sequence length="528" mass="57723">MYGGQAIELDEVREQAVRAELAHLMESASFRTSKRSREFLQYIVEHTIHGPTGSLKERSIGVDLFQLPQDFDPGQHTIVRVTANEVRKRLAQHYLAENGNPHPVRIELSAGSYRAGFRWEAPAAEAAEINVPVDRLPVPEPAVATQRIPPPANRFIHTVVPWVVAFIAIAGGLSWAKWAGVKPTSAESSAGVVPGIVSATLPADDDLRIIVGAVNPFMDRSGRTWGPDRFFSGGSVLLHPSERIVRTLDPDLYRHLRTGDFRYAIPLKPGTYELHLHFAETGLADFISAESSGEGQRVFHVSANGKRLLDFFDVVADANGVNTSDERVFRNIAPAEDGFLHLAFSPVRGTAMLSAIEVLPVTAGKLRPIRIRAGWTASWKNSAGQEWLADSFFLGGNALVRRTNPAQDSNSAAPDIALYASERWGNFSYALPLPEGKYRVTLKFCEGHYGKRNSGAGGVGSRLFDVYCNGVALMRNFDIFKEAGGEGRPIDRSFSGIRPNAQGKILLSFVPVVGMACVNAIEVTEDTR</sequence>